<accession>A0ABN0B2F6</accession>
<protein>
    <submittedName>
        <fullName evidence="3">Transport protein ComB</fullName>
    </submittedName>
</protein>
<evidence type="ECO:0000259" key="2">
    <source>
        <dbReference type="Pfam" id="PF25887"/>
    </source>
</evidence>
<proteinExistence type="predicted"/>
<evidence type="ECO:0000256" key="1">
    <source>
        <dbReference type="SAM" id="MobiDB-lite"/>
    </source>
</evidence>
<name>A0ABN0B2F6_9STRE</name>
<dbReference type="EMBL" id="AEDY01000137">
    <property type="protein sequence ID" value="EFO53349.1"/>
    <property type="molecule type" value="Genomic_DNA"/>
</dbReference>
<feature type="domain" description="LcnD-like long helical bundle" evidence="2">
    <location>
        <begin position="52"/>
        <end position="141"/>
    </location>
</feature>
<dbReference type="Pfam" id="PF25887">
    <property type="entry name" value="HB_LcnD"/>
    <property type="match status" value="1"/>
</dbReference>
<sequence length="142" mass="15340">MTAGATVEPARIIATIQSSSNSKIVANHLAENKFVKQGDLLVQYQEGAEAVQAENYASQLEMLKDQKVQLEYLKASLQAGSDQFPEADKFGYQHSFLDYLNQAASLRSQVEQQNASISSQNAAASGSQAELGNLIGETQSKN</sequence>
<feature type="compositionally biased region" description="Low complexity" evidence="1">
    <location>
        <begin position="115"/>
        <end position="129"/>
    </location>
</feature>
<gene>
    <name evidence="3" type="ORF">SIN_1854</name>
</gene>
<reference evidence="3" key="1">
    <citation type="submission" date="2010-09" db="EMBL/GenBank/DDBJ databases">
        <authorList>
            <person name="Daugherty S.C."/>
            <person name="Kilian M."/>
            <person name="Tettelin H."/>
        </authorList>
    </citation>
    <scope>NUCLEOTIDE SEQUENCE [LARGE SCALE GENOMIC DNA]</scope>
    <source>
        <strain evidence="3">SK1302</strain>
    </source>
</reference>
<comment type="caution">
    <text evidence="3">The sequence shown here is derived from an EMBL/GenBank/DDBJ whole genome shotgun (WGS) entry which is preliminary data.</text>
</comment>
<evidence type="ECO:0000313" key="3">
    <source>
        <dbReference type="EMBL" id="EFO53349.1"/>
    </source>
</evidence>
<organism evidence="3">
    <name type="scientific">Streptococcus infantis SK1302</name>
    <dbReference type="NCBI Taxonomy" id="871237"/>
    <lineage>
        <taxon>Bacteria</taxon>
        <taxon>Bacillati</taxon>
        <taxon>Bacillota</taxon>
        <taxon>Bacilli</taxon>
        <taxon>Lactobacillales</taxon>
        <taxon>Streptococcaceae</taxon>
        <taxon>Streptococcus</taxon>
    </lineage>
</organism>
<feature type="region of interest" description="Disordered" evidence="1">
    <location>
        <begin position="115"/>
        <end position="142"/>
    </location>
</feature>
<dbReference type="InterPro" id="IPR058794">
    <property type="entry name" value="HB_LcnD"/>
</dbReference>